<dbReference type="OrthoDB" id="9793973at2"/>
<evidence type="ECO:0000256" key="15">
    <source>
        <dbReference type="SAM" id="MobiDB-lite"/>
    </source>
</evidence>
<comment type="catalytic activity">
    <reaction evidence="14">
        <text>adenosine(37) in tRNA + 2 reduced [2Fe-2S]-[ferredoxin] + 2 S-adenosyl-L-methionine = 2-methyladenosine(37) in tRNA + 5'-deoxyadenosine + L-methionine + 2 oxidized [2Fe-2S]-[ferredoxin] + S-adenosyl-L-homocysteine</text>
        <dbReference type="Rhea" id="RHEA:43332"/>
        <dbReference type="Rhea" id="RHEA-COMP:10000"/>
        <dbReference type="Rhea" id="RHEA-COMP:10001"/>
        <dbReference type="Rhea" id="RHEA-COMP:10162"/>
        <dbReference type="Rhea" id="RHEA-COMP:10485"/>
        <dbReference type="ChEBI" id="CHEBI:17319"/>
        <dbReference type="ChEBI" id="CHEBI:33737"/>
        <dbReference type="ChEBI" id="CHEBI:33738"/>
        <dbReference type="ChEBI" id="CHEBI:57844"/>
        <dbReference type="ChEBI" id="CHEBI:57856"/>
        <dbReference type="ChEBI" id="CHEBI:59789"/>
        <dbReference type="ChEBI" id="CHEBI:74411"/>
        <dbReference type="ChEBI" id="CHEBI:74497"/>
        <dbReference type="EC" id="2.1.1.192"/>
    </reaction>
</comment>
<keyword evidence="8 14" id="KW-0949">S-adenosyl-L-methionine</keyword>
<dbReference type="InterPro" id="IPR013785">
    <property type="entry name" value="Aldolase_TIM"/>
</dbReference>
<feature type="active site" description="Proton acceptor" evidence="14">
    <location>
        <position position="92"/>
    </location>
</feature>
<evidence type="ECO:0000256" key="12">
    <source>
        <dbReference type="ARBA" id="ARBA00023014"/>
    </source>
</evidence>
<keyword evidence="11 14" id="KW-0408">Iron</keyword>
<comment type="function">
    <text evidence="14">Specifically methylates position 2 of adenine 2503 in 23S rRNA and position 2 of adenine 37 in tRNAs.</text>
</comment>
<evidence type="ECO:0000256" key="2">
    <source>
        <dbReference type="ARBA" id="ARBA00007544"/>
    </source>
</evidence>
<dbReference type="FunFam" id="3.20.20.70:FF:000014">
    <property type="entry name" value="Probable dual-specificity RNA methyltransferase RlmN"/>
    <property type="match status" value="1"/>
</dbReference>
<dbReference type="FunFam" id="1.10.150.530:FF:000003">
    <property type="entry name" value="Dual-specificity RNA methyltransferase RlmN"/>
    <property type="match status" value="1"/>
</dbReference>
<dbReference type="PATRIC" id="fig|1603606.3.peg.1308"/>
<dbReference type="EC" id="2.1.1.192" evidence="14"/>
<keyword evidence="5 14" id="KW-0698">rRNA processing</keyword>
<gene>
    <name evidence="14 17" type="primary">rlmN</name>
    <name evidence="17" type="ORF">DSOUD_1195</name>
</gene>
<keyword evidence="18" id="KW-1185">Reference proteome</keyword>
<feature type="binding site" evidence="14">
    <location>
        <position position="190"/>
    </location>
    <ligand>
        <name>S-adenosyl-L-methionine</name>
        <dbReference type="ChEBI" id="CHEBI:59789"/>
    </ligand>
</feature>
<dbReference type="AlphaFoldDB" id="A0A0M4D1I7"/>
<evidence type="ECO:0000256" key="3">
    <source>
        <dbReference type="ARBA" id="ARBA00022485"/>
    </source>
</evidence>
<dbReference type="RefSeq" id="WP_053550130.1">
    <property type="nucleotide sequence ID" value="NZ_CP010802.1"/>
</dbReference>
<proteinExistence type="inferred from homology"/>
<comment type="catalytic activity">
    <reaction evidence="14">
        <text>adenosine(2503) in 23S rRNA + 2 reduced [2Fe-2S]-[ferredoxin] + 2 S-adenosyl-L-methionine = 2-methyladenosine(2503) in 23S rRNA + 5'-deoxyadenosine + L-methionine + 2 oxidized [2Fe-2S]-[ferredoxin] + S-adenosyl-L-homocysteine</text>
        <dbReference type="Rhea" id="RHEA:42916"/>
        <dbReference type="Rhea" id="RHEA-COMP:10000"/>
        <dbReference type="Rhea" id="RHEA-COMP:10001"/>
        <dbReference type="Rhea" id="RHEA-COMP:10152"/>
        <dbReference type="Rhea" id="RHEA-COMP:10282"/>
        <dbReference type="ChEBI" id="CHEBI:17319"/>
        <dbReference type="ChEBI" id="CHEBI:33737"/>
        <dbReference type="ChEBI" id="CHEBI:33738"/>
        <dbReference type="ChEBI" id="CHEBI:57844"/>
        <dbReference type="ChEBI" id="CHEBI:57856"/>
        <dbReference type="ChEBI" id="CHEBI:59789"/>
        <dbReference type="ChEBI" id="CHEBI:74411"/>
        <dbReference type="ChEBI" id="CHEBI:74497"/>
        <dbReference type="EC" id="2.1.1.192"/>
    </reaction>
</comment>
<feature type="binding site" evidence="14">
    <location>
        <begin position="212"/>
        <end position="214"/>
    </location>
    <ligand>
        <name>S-adenosyl-L-methionine</name>
        <dbReference type="ChEBI" id="CHEBI:59789"/>
    </ligand>
</feature>
<evidence type="ECO:0000256" key="13">
    <source>
        <dbReference type="ARBA" id="ARBA00023157"/>
    </source>
</evidence>
<comment type="caution">
    <text evidence="14">Lacks conserved residue(s) required for the propagation of feature annotation.</text>
</comment>
<dbReference type="SFLD" id="SFLDF00275">
    <property type="entry name" value="adenosine_C2_methyltransferase"/>
    <property type="match status" value="1"/>
</dbReference>
<feature type="binding site" evidence="14">
    <location>
        <position position="117"/>
    </location>
    <ligand>
        <name>[4Fe-4S] cluster</name>
        <dbReference type="ChEBI" id="CHEBI:49883"/>
        <note>4Fe-4S-S-AdoMet</note>
    </ligand>
</feature>
<dbReference type="Pfam" id="PF04055">
    <property type="entry name" value="Radical_SAM"/>
    <property type="match status" value="1"/>
</dbReference>
<dbReference type="STRING" id="1603606.DSOUD_1195"/>
<evidence type="ECO:0000256" key="1">
    <source>
        <dbReference type="ARBA" id="ARBA00004496"/>
    </source>
</evidence>
<protein>
    <recommendedName>
        <fullName evidence="14">Probable dual-specificity RNA methyltransferase RlmN</fullName>
        <ecNumber evidence="14">2.1.1.192</ecNumber>
    </recommendedName>
    <alternativeName>
        <fullName evidence="14">23S rRNA (adenine(2503)-C(2))-methyltransferase</fullName>
    </alternativeName>
    <alternativeName>
        <fullName evidence="14">23S rRNA m2A2503 methyltransferase</fullName>
    </alternativeName>
    <alternativeName>
        <fullName evidence="14">Ribosomal RNA large subunit methyltransferase N</fullName>
    </alternativeName>
    <alternativeName>
        <fullName evidence="14">tRNA (adenine(37)-C(2))-methyltransferase</fullName>
    </alternativeName>
    <alternativeName>
        <fullName evidence="14">tRNA m2A37 methyltransferase</fullName>
    </alternativeName>
</protein>
<evidence type="ECO:0000256" key="10">
    <source>
        <dbReference type="ARBA" id="ARBA00022723"/>
    </source>
</evidence>
<evidence type="ECO:0000256" key="9">
    <source>
        <dbReference type="ARBA" id="ARBA00022694"/>
    </source>
</evidence>
<dbReference type="EMBL" id="CP010802">
    <property type="protein sequence ID" value="ALC15976.1"/>
    <property type="molecule type" value="Genomic_DNA"/>
</dbReference>
<feature type="binding site" evidence="14">
    <location>
        <begin position="158"/>
        <end position="159"/>
    </location>
    <ligand>
        <name>S-adenosyl-L-methionine</name>
        <dbReference type="ChEBI" id="CHEBI:59789"/>
    </ligand>
</feature>
<dbReference type="SFLD" id="SFLDG01062">
    <property type="entry name" value="methyltransferase_(Class_A)"/>
    <property type="match status" value="1"/>
</dbReference>
<organism evidence="17 18">
    <name type="scientific">Desulfuromonas soudanensis</name>
    <dbReference type="NCBI Taxonomy" id="1603606"/>
    <lineage>
        <taxon>Bacteria</taxon>
        <taxon>Pseudomonadati</taxon>
        <taxon>Thermodesulfobacteriota</taxon>
        <taxon>Desulfuromonadia</taxon>
        <taxon>Desulfuromonadales</taxon>
        <taxon>Desulfuromonadaceae</taxon>
        <taxon>Desulfuromonas</taxon>
    </lineage>
</organism>
<reference evidence="17 18" key="1">
    <citation type="submission" date="2015-07" db="EMBL/GenBank/DDBJ databases">
        <title>Isolation and Genomic Characterization of a Novel Halophilic Metal-Reducing Deltaproteobacterium from the Deep Subsurface.</title>
        <authorList>
            <person name="Badalamenti J.P."/>
            <person name="Summers Z.M."/>
            <person name="Gralnick J.A."/>
            <person name="Bond D.R."/>
        </authorList>
    </citation>
    <scope>NUCLEOTIDE SEQUENCE [LARGE SCALE GENOMIC DNA]</scope>
    <source>
        <strain evidence="17 18">WTL</strain>
    </source>
</reference>
<evidence type="ECO:0000256" key="7">
    <source>
        <dbReference type="ARBA" id="ARBA00022679"/>
    </source>
</evidence>
<keyword evidence="7 14" id="KW-0808">Transferase</keyword>
<dbReference type="InterPro" id="IPR027492">
    <property type="entry name" value="RNA_MTrfase_RlmN"/>
</dbReference>
<sequence length="361" mass="40076">MTKTDIKSLNLDELGAFIQAFGKEKFRAKQIVRWIYQRGVTSFAAMTDLSKDLRESLETRAFISDWEPEVTEQSVDGTKKYLFRLSDGQTVESVRIPMEGTRTTLCISTQVGCAMQCAFCLTGTFGLVRNLETAEIVNQVCAVAKDGPINNIVLMGMGEPLHNLDNVVRALQILYLDEGFGFGTRKVTLSTCGLIPEMLEMARRIPVNLAVSLNATTDAVRDQLMPVNRRYPLKELMTACRHYPLKPHQRITFEYILIRGINDTLADARRLVKLLHGIKAKVNLIPFNEHGESAFRAPTPEAIETFQTCLLDSNIVAIRRTSKGQDISAACGQLKGKLERAQKKLPAPTPGGEERESGSAA</sequence>
<dbReference type="KEGG" id="des:DSOUD_1195"/>
<dbReference type="PIRSF" id="PIRSF006004">
    <property type="entry name" value="CHP00048"/>
    <property type="match status" value="1"/>
</dbReference>
<dbReference type="SFLD" id="SFLDS00029">
    <property type="entry name" value="Radical_SAM"/>
    <property type="match status" value="1"/>
</dbReference>
<feature type="compositionally biased region" description="Basic and acidic residues" evidence="15">
    <location>
        <begin position="352"/>
        <end position="361"/>
    </location>
</feature>
<keyword evidence="13 14" id="KW-1015">Disulfide bond</keyword>
<comment type="miscellaneous">
    <text evidence="14">Reaction proceeds by a ping-pong mechanism involving intermediate methylation of a conserved cysteine residue.</text>
</comment>
<evidence type="ECO:0000256" key="4">
    <source>
        <dbReference type="ARBA" id="ARBA00022490"/>
    </source>
</evidence>
<evidence type="ECO:0000256" key="14">
    <source>
        <dbReference type="HAMAP-Rule" id="MF_01849"/>
    </source>
</evidence>
<keyword evidence="3 14" id="KW-0004">4Fe-4S</keyword>
<dbReference type="HAMAP" id="MF_01849">
    <property type="entry name" value="RNA_methyltr_RlmN"/>
    <property type="match status" value="1"/>
</dbReference>
<name>A0A0M4D1I7_9BACT</name>
<keyword evidence="10 14" id="KW-0479">Metal-binding</keyword>
<accession>A0A0M4D1I7</accession>
<comment type="cofactor">
    <cofactor evidence="14">
        <name>[4Fe-4S] cluster</name>
        <dbReference type="ChEBI" id="CHEBI:49883"/>
    </cofactor>
    <text evidence="14">Binds 1 [4Fe-4S] cluster. The cluster is coordinated with 3 cysteines and an exchangeable S-adenosyl-L-methionine.</text>
</comment>
<dbReference type="InterPro" id="IPR058240">
    <property type="entry name" value="rSAM_sf"/>
</dbReference>
<evidence type="ECO:0000256" key="11">
    <source>
        <dbReference type="ARBA" id="ARBA00023004"/>
    </source>
</evidence>
<comment type="subcellular location">
    <subcellularLocation>
        <location evidence="1 14">Cytoplasm</location>
    </subcellularLocation>
</comment>
<dbReference type="InterPro" id="IPR007197">
    <property type="entry name" value="rSAM"/>
</dbReference>
<dbReference type="GO" id="GO:0046872">
    <property type="term" value="F:metal ion binding"/>
    <property type="evidence" value="ECO:0007669"/>
    <property type="project" value="UniProtKB-KW"/>
</dbReference>
<dbReference type="Pfam" id="PF21016">
    <property type="entry name" value="RlmN_N"/>
    <property type="match status" value="1"/>
</dbReference>
<comment type="similarity">
    <text evidence="2 14">Belongs to the radical SAM superfamily. RlmN family.</text>
</comment>
<dbReference type="GO" id="GO:0051539">
    <property type="term" value="F:4 iron, 4 sulfur cluster binding"/>
    <property type="evidence" value="ECO:0007669"/>
    <property type="project" value="UniProtKB-UniRule"/>
</dbReference>
<feature type="binding site" evidence="14">
    <location>
        <position position="288"/>
    </location>
    <ligand>
        <name>S-adenosyl-L-methionine</name>
        <dbReference type="ChEBI" id="CHEBI:59789"/>
    </ligand>
</feature>
<dbReference type="GO" id="GO:0030488">
    <property type="term" value="P:tRNA methylation"/>
    <property type="evidence" value="ECO:0007669"/>
    <property type="project" value="UniProtKB-UniRule"/>
</dbReference>
<dbReference type="PANTHER" id="PTHR30544:SF5">
    <property type="entry name" value="RADICAL SAM CORE DOMAIN-CONTAINING PROTEIN"/>
    <property type="match status" value="1"/>
</dbReference>
<dbReference type="Proteomes" id="UP000057158">
    <property type="component" value="Chromosome"/>
</dbReference>
<dbReference type="CDD" id="cd01335">
    <property type="entry name" value="Radical_SAM"/>
    <property type="match status" value="1"/>
</dbReference>
<keyword evidence="4 14" id="KW-0963">Cytoplasm</keyword>
<evidence type="ECO:0000256" key="8">
    <source>
        <dbReference type="ARBA" id="ARBA00022691"/>
    </source>
</evidence>
<dbReference type="GO" id="GO:0005737">
    <property type="term" value="C:cytoplasm"/>
    <property type="evidence" value="ECO:0007669"/>
    <property type="project" value="UniProtKB-SubCell"/>
</dbReference>
<evidence type="ECO:0000259" key="16">
    <source>
        <dbReference type="PROSITE" id="PS51918"/>
    </source>
</evidence>
<dbReference type="GO" id="GO:0070475">
    <property type="term" value="P:rRNA base methylation"/>
    <property type="evidence" value="ECO:0007669"/>
    <property type="project" value="UniProtKB-UniRule"/>
</dbReference>
<dbReference type="InterPro" id="IPR040072">
    <property type="entry name" value="Methyltransferase_A"/>
</dbReference>
<feature type="binding site" evidence="14">
    <location>
        <position position="120"/>
    </location>
    <ligand>
        <name>[4Fe-4S] cluster</name>
        <dbReference type="ChEBI" id="CHEBI:49883"/>
        <note>4Fe-4S-S-AdoMet</note>
    </ligand>
</feature>
<keyword evidence="12 14" id="KW-0411">Iron-sulfur</keyword>
<dbReference type="PROSITE" id="PS51918">
    <property type="entry name" value="RADICAL_SAM"/>
    <property type="match status" value="1"/>
</dbReference>
<dbReference type="InterPro" id="IPR048641">
    <property type="entry name" value="RlmN_N"/>
</dbReference>
<feature type="active site" description="S-methylcysteine intermediate" evidence="14">
    <location>
        <position position="331"/>
    </location>
</feature>
<evidence type="ECO:0000313" key="17">
    <source>
        <dbReference type="EMBL" id="ALC15976.1"/>
    </source>
</evidence>
<keyword evidence="6 14" id="KW-0489">Methyltransferase</keyword>
<keyword evidence="9 14" id="KW-0819">tRNA processing</keyword>
<dbReference type="NCBIfam" id="TIGR00048">
    <property type="entry name" value="rRNA_mod_RlmN"/>
    <property type="match status" value="1"/>
</dbReference>
<evidence type="ECO:0000256" key="6">
    <source>
        <dbReference type="ARBA" id="ARBA00022603"/>
    </source>
</evidence>
<feature type="region of interest" description="Disordered" evidence="15">
    <location>
        <begin position="339"/>
        <end position="361"/>
    </location>
</feature>
<dbReference type="GO" id="GO:0070040">
    <property type="term" value="F:rRNA (adenine(2503)-C2-)-methyltransferase activity"/>
    <property type="evidence" value="ECO:0007669"/>
    <property type="project" value="UniProtKB-UniRule"/>
</dbReference>
<dbReference type="InterPro" id="IPR004383">
    <property type="entry name" value="rRNA_lsu_MTrfase_RlmN/Cfr"/>
</dbReference>
<dbReference type="SUPFAM" id="SSF102114">
    <property type="entry name" value="Radical SAM enzymes"/>
    <property type="match status" value="1"/>
</dbReference>
<dbReference type="GO" id="GO:0002935">
    <property type="term" value="F:tRNA (adenine(37)-C2)-methyltransferase activity"/>
    <property type="evidence" value="ECO:0007669"/>
    <property type="project" value="UniProtKB-UniRule"/>
</dbReference>
<evidence type="ECO:0000256" key="5">
    <source>
        <dbReference type="ARBA" id="ARBA00022552"/>
    </source>
</evidence>
<dbReference type="PANTHER" id="PTHR30544">
    <property type="entry name" value="23S RRNA METHYLTRANSFERASE"/>
    <property type="match status" value="1"/>
</dbReference>
<dbReference type="GO" id="GO:0019843">
    <property type="term" value="F:rRNA binding"/>
    <property type="evidence" value="ECO:0007669"/>
    <property type="project" value="UniProtKB-UniRule"/>
</dbReference>
<feature type="domain" description="Radical SAM core" evidence="16">
    <location>
        <begin position="99"/>
        <end position="326"/>
    </location>
</feature>
<dbReference type="GO" id="GO:0000049">
    <property type="term" value="F:tRNA binding"/>
    <property type="evidence" value="ECO:0007669"/>
    <property type="project" value="UniProtKB-UniRule"/>
</dbReference>
<evidence type="ECO:0000313" key="18">
    <source>
        <dbReference type="Proteomes" id="UP000057158"/>
    </source>
</evidence>
<dbReference type="Gene3D" id="1.10.150.530">
    <property type="match status" value="1"/>
</dbReference>
<feature type="binding site" evidence="14">
    <location>
        <position position="113"/>
    </location>
    <ligand>
        <name>[4Fe-4S] cluster</name>
        <dbReference type="ChEBI" id="CHEBI:49883"/>
        <note>4Fe-4S-S-AdoMet</note>
    </ligand>
</feature>
<dbReference type="Gene3D" id="3.20.20.70">
    <property type="entry name" value="Aldolase class I"/>
    <property type="match status" value="1"/>
</dbReference>